<dbReference type="GO" id="GO:0016787">
    <property type="term" value="F:hydrolase activity"/>
    <property type="evidence" value="ECO:0007669"/>
    <property type="project" value="UniProtKB-KW"/>
</dbReference>
<evidence type="ECO:0000256" key="1">
    <source>
        <dbReference type="ARBA" id="ARBA00038184"/>
    </source>
</evidence>
<keyword evidence="3" id="KW-0378">Hydrolase</keyword>
<comment type="caution">
    <text evidence="3">The sequence shown here is derived from an EMBL/GenBank/DDBJ whole genome shotgun (WGS) entry which is preliminary data.</text>
</comment>
<dbReference type="STRING" id="6334.A0A0V1BRG3"/>
<comment type="similarity">
    <text evidence="1">Belongs to the 'GDSL' lipolytic enzyme family. Platelet-activating factor acetylhydrolase IB beta/gamma subunits subfamily.</text>
</comment>
<dbReference type="AlphaFoldDB" id="A0A0V1BRG3"/>
<sequence>LLNILACFLFSYIAHHLKRVTSFSEFYNVLNNEWRCGSFVEKTILKDLLIFYCYLYDELMKSNTNKIKGKKNPAIVPTIPEDLDGDRRWMSMHERFVSEAKSREPDVLFIGDSHILYFEQSEAYHELFEPLHCLCFAIGGDTTATVLWRLQHEELDCISPKVIVLLIGTNNREKNSQQILEGIAAVAQLISEKQPQAQLFVLTIPPRGRYPNPKRDLIIQINSGMNNALKHIPNCKILDITEGFISSEGEIHHTVLYDYLHLTSSTYWKAFKVVHSAILEILLPYSC</sequence>
<dbReference type="OrthoDB" id="505607at2759"/>
<dbReference type="SUPFAM" id="SSF52266">
    <property type="entry name" value="SGNH hydrolase"/>
    <property type="match status" value="1"/>
</dbReference>
<name>A0A0V1BRG3_TRISP</name>
<organism evidence="3 4">
    <name type="scientific">Trichinella spiralis</name>
    <name type="common">Trichina worm</name>
    <dbReference type="NCBI Taxonomy" id="6334"/>
    <lineage>
        <taxon>Eukaryota</taxon>
        <taxon>Metazoa</taxon>
        <taxon>Ecdysozoa</taxon>
        <taxon>Nematoda</taxon>
        <taxon>Enoplea</taxon>
        <taxon>Dorylaimia</taxon>
        <taxon>Trichinellida</taxon>
        <taxon>Trichinellidae</taxon>
        <taxon>Trichinella</taxon>
    </lineage>
</organism>
<reference evidence="3 4" key="1">
    <citation type="submission" date="2015-01" db="EMBL/GenBank/DDBJ databases">
        <title>Evolution of Trichinella species and genotypes.</title>
        <authorList>
            <person name="Korhonen P.K."/>
            <person name="Edoardo P."/>
            <person name="Giuseppe L.R."/>
            <person name="Gasser R.B."/>
        </authorList>
    </citation>
    <scope>NUCLEOTIDE SEQUENCE [LARGE SCALE GENOMIC DNA]</scope>
    <source>
        <strain evidence="3">ISS3</strain>
    </source>
</reference>
<dbReference type="InParanoid" id="A0A0V1BRG3"/>
<keyword evidence="4" id="KW-1185">Reference proteome</keyword>
<proteinExistence type="inferred from homology"/>
<dbReference type="eggNOG" id="KOG1388">
    <property type="taxonomic scope" value="Eukaryota"/>
</dbReference>
<dbReference type="InterPro" id="IPR036514">
    <property type="entry name" value="SGNH_hydro_sf"/>
</dbReference>
<gene>
    <name evidence="3" type="primary">PAFAH1B2</name>
    <name evidence="3" type="ORF">T01_3733</name>
</gene>
<dbReference type="CDD" id="cd01820">
    <property type="entry name" value="PAF_acetylesterase_like"/>
    <property type="match status" value="1"/>
</dbReference>
<dbReference type="PANTHER" id="PTHR11852:SF0">
    <property type="entry name" value="PLATELET-ACTIVATING FACTOR ACETYLHYDROLASE IB SUBUNIT BETA HOMOLOG"/>
    <property type="match status" value="1"/>
</dbReference>
<dbReference type="Gene3D" id="3.40.50.1110">
    <property type="entry name" value="SGNH hydrolase"/>
    <property type="match status" value="1"/>
</dbReference>
<protein>
    <submittedName>
        <fullName evidence="3">Platelet-activating factor acetylhydrolase IB subunit beta</fullName>
    </submittedName>
</protein>
<feature type="non-terminal residue" evidence="3">
    <location>
        <position position="1"/>
    </location>
</feature>
<feature type="domain" description="SGNH hydrolase-type esterase" evidence="2">
    <location>
        <begin position="136"/>
        <end position="267"/>
    </location>
</feature>
<dbReference type="Pfam" id="PF13472">
    <property type="entry name" value="Lipase_GDSL_2"/>
    <property type="match status" value="1"/>
</dbReference>
<evidence type="ECO:0000313" key="4">
    <source>
        <dbReference type="Proteomes" id="UP000054776"/>
    </source>
</evidence>
<dbReference type="Proteomes" id="UP000054776">
    <property type="component" value="Unassembled WGS sequence"/>
</dbReference>
<dbReference type="PANTHER" id="PTHR11852">
    <property type="entry name" value="PLATELET-ACTIVATING FACTOR ACETYLHYDROLASE"/>
    <property type="match status" value="1"/>
</dbReference>
<dbReference type="InterPro" id="IPR013830">
    <property type="entry name" value="SGNH_hydro"/>
</dbReference>
<dbReference type="EMBL" id="JYDH01000018">
    <property type="protein sequence ID" value="KRY39552.1"/>
    <property type="molecule type" value="Genomic_DNA"/>
</dbReference>
<evidence type="ECO:0000259" key="2">
    <source>
        <dbReference type="Pfam" id="PF13472"/>
    </source>
</evidence>
<evidence type="ECO:0000313" key="3">
    <source>
        <dbReference type="EMBL" id="KRY39552.1"/>
    </source>
</evidence>
<accession>A0A0V1BRG3</accession>